<dbReference type="InterPro" id="IPR013216">
    <property type="entry name" value="Methyltransf_11"/>
</dbReference>
<dbReference type="CDD" id="cd02440">
    <property type="entry name" value="AdoMet_MTases"/>
    <property type="match status" value="1"/>
</dbReference>
<dbReference type="Gene3D" id="3.40.50.150">
    <property type="entry name" value="Vaccinia Virus protein VP39"/>
    <property type="match status" value="1"/>
</dbReference>
<comment type="caution">
    <text evidence="2">The sequence shown here is derived from an EMBL/GenBank/DDBJ whole genome shotgun (WGS) entry which is preliminary data.</text>
</comment>
<dbReference type="Pfam" id="PF08241">
    <property type="entry name" value="Methyltransf_11"/>
    <property type="match status" value="1"/>
</dbReference>
<dbReference type="EMBL" id="MIYV01000021">
    <property type="protein sequence ID" value="OIR10857.1"/>
    <property type="molecule type" value="Genomic_DNA"/>
</dbReference>
<dbReference type="SUPFAM" id="SSF53335">
    <property type="entry name" value="S-adenosyl-L-methionine-dependent methyltransferases"/>
    <property type="match status" value="1"/>
</dbReference>
<dbReference type="InterPro" id="IPR029063">
    <property type="entry name" value="SAM-dependent_MTases_sf"/>
</dbReference>
<reference evidence="2 3" key="1">
    <citation type="submission" date="2016-08" db="EMBL/GenBank/DDBJ databases">
        <title>New Insights into Marine Group III Euryarchaeota, from dark to light.</title>
        <authorList>
            <person name="Haro-Moreno J.M."/>
            <person name="Rodriguez-Valera F."/>
            <person name="Lopez-Garcia P."/>
            <person name="Moreira D."/>
            <person name="Martin-Cuadrado A.B."/>
        </authorList>
    </citation>
    <scope>NUCLEOTIDE SEQUENCE [LARGE SCALE GENOMIC DNA]</scope>
    <source>
        <strain evidence="2">CG-Epi6</strain>
    </source>
</reference>
<dbReference type="GO" id="GO:0008757">
    <property type="term" value="F:S-adenosylmethionine-dependent methyltransferase activity"/>
    <property type="evidence" value="ECO:0007669"/>
    <property type="project" value="InterPro"/>
</dbReference>
<evidence type="ECO:0000313" key="3">
    <source>
        <dbReference type="Proteomes" id="UP000183403"/>
    </source>
</evidence>
<evidence type="ECO:0000313" key="2">
    <source>
        <dbReference type="EMBL" id="OIR10857.1"/>
    </source>
</evidence>
<dbReference type="AlphaFoldDB" id="A0A1J5SQT5"/>
<evidence type="ECO:0000259" key="1">
    <source>
        <dbReference type="Pfam" id="PF08241"/>
    </source>
</evidence>
<dbReference type="Proteomes" id="UP000183403">
    <property type="component" value="Unassembled WGS sequence"/>
</dbReference>
<dbReference type="PANTHER" id="PTHR43861:SF1">
    <property type="entry name" value="TRANS-ACONITATE 2-METHYLTRANSFERASE"/>
    <property type="match status" value="1"/>
</dbReference>
<organism evidence="2 3">
    <name type="scientific">Marine Group III euryarchaeote CG-Epi6</name>
    <dbReference type="NCBI Taxonomy" id="1889000"/>
    <lineage>
        <taxon>Archaea</taxon>
        <taxon>Methanobacteriati</taxon>
        <taxon>Thermoplasmatota</taxon>
        <taxon>Thermoplasmata</taxon>
        <taxon>Candidatus Thermoprofundales</taxon>
    </lineage>
</organism>
<sequence length="206" mass="23329">MADSKRTHRHGMYRLYAPIYDRFMAPSFADGHSKMYNSLGLKKGDNLLEVGVGTGISLTHVPDFVKVEAIDYSEPMLVKARNRQERGEFAADINFQQMDAHVLEFDTNQFDHCVVAHTLAVVAEPKVVLKEIVRVTKSSGLIAIVNHYKDKKGIIGTIWNPFRKRLGLGKHVDFKEIIEECGLEIISEERVNSFTTHTKMIVCKNP</sequence>
<protein>
    <recommendedName>
        <fullName evidence="1">Methyltransferase type 11 domain-containing protein</fullName>
    </recommendedName>
</protein>
<gene>
    <name evidence="2" type="ORF">BEU03_00810</name>
</gene>
<accession>A0A1J5SQT5</accession>
<feature type="domain" description="Methyltransferase type 11" evidence="1">
    <location>
        <begin position="48"/>
        <end position="144"/>
    </location>
</feature>
<name>A0A1J5SQT5_9ARCH</name>
<dbReference type="PANTHER" id="PTHR43861">
    <property type="entry name" value="TRANS-ACONITATE 2-METHYLTRANSFERASE-RELATED"/>
    <property type="match status" value="1"/>
</dbReference>
<proteinExistence type="predicted"/>